<evidence type="ECO:0000313" key="3">
    <source>
        <dbReference type="Proteomes" id="UP000283644"/>
    </source>
</evidence>
<accession>A0A417Y7B8</accession>
<dbReference type="SUPFAM" id="SSF46955">
    <property type="entry name" value="Putative DNA-binding domain"/>
    <property type="match status" value="1"/>
</dbReference>
<dbReference type="InterPro" id="IPR009061">
    <property type="entry name" value="DNA-bd_dom_put_sf"/>
</dbReference>
<feature type="domain" description="Helix-turn-helix" evidence="1">
    <location>
        <begin position="5"/>
        <end position="53"/>
    </location>
</feature>
<gene>
    <name evidence="2" type="ORF">D0Z08_01755</name>
</gene>
<evidence type="ECO:0000313" key="2">
    <source>
        <dbReference type="EMBL" id="RHW28610.1"/>
    </source>
</evidence>
<protein>
    <submittedName>
        <fullName evidence="2">DNA-binding protein</fullName>
    </submittedName>
</protein>
<comment type="caution">
    <text evidence="2">The sequence shown here is derived from an EMBL/GenBank/DDBJ whole genome shotgun (WGS) entry which is preliminary data.</text>
</comment>
<name>A0A417Y7B8_9ACTN</name>
<dbReference type="AlphaFoldDB" id="A0A417Y7B8"/>
<dbReference type="Proteomes" id="UP000283644">
    <property type="component" value="Unassembled WGS sequence"/>
</dbReference>
<dbReference type="NCBIfam" id="TIGR01764">
    <property type="entry name" value="excise"/>
    <property type="match status" value="1"/>
</dbReference>
<proteinExistence type="predicted"/>
<keyword evidence="2" id="KW-0238">DNA-binding</keyword>
<dbReference type="EMBL" id="QXGH01000009">
    <property type="protein sequence ID" value="RHW28610.1"/>
    <property type="molecule type" value="Genomic_DNA"/>
</dbReference>
<dbReference type="OrthoDB" id="3789542at2"/>
<dbReference type="GO" id="GO:0003677">
    <property type="term" value="F:DNA binding"/>
    <property type="evidence" value="ECO:0007669"/>
    <property type="project" value="UniProtKB-KW"/>
</dbReference>
<reference evidence="2 3" key="1">
    <citation type="submission" date="2018-09" db="EMBL/GenBank/DDBJ databases">
        <title>Genome sequencing of Nocardioides immobilis CCTCC AB 2017083 for comparison to Nocardioides silvaticus.</title>
        <authorList>
            <person name="Li C."/>
            <person name="Wang G."/>
        </authorList>
    </citation>
    <scope>NUCLEOTIDE SEQUENCE [LARGE SCALE GENOMIC DNA]</scope>
    <source>
        <strain evidence="2 3">CCTCC AB 2017083</strain>
    </source>
</reference>
<sequence length="58" mass="6251">MEALLLRVPEAAARLGVSRAKLYELIASGALPAVKIDGCRRVRTDDLRAYVEGLAPSQ</sequence>
<keyword evidence="3" id="KW-1185">Reference proteome</keyword>
<dbReference type="InterPro" id="IPR041657">
    <property type="entry name" value="HTH_17"/>
</dbReference>
<organism evidence="2 3">
    <name type="scientific">Nocardioides immobilis</name>
    <dbReference type="NCBI Taxonomy" id="2049295"/>
    <lineage>
        <taxon>Bacteria</taxon>
        <taxon>Bacillati</taxon>
        <taxon>Actinomycetota</taxon>
        <taxon>Actinomycetes</taxon>
        <taxon>Propionibacteriales</taxon>
        <taxon>Nocardioidaceae</taxon>
        <taxon>Nocardioides</taxon>
    </lineage>
</organism>
<dbReference type="Pfam" id="PF12728">
    <property type="entry name" value="HTH_17"/>
    <property type="match status" value="1"/>
</dbReference>
<evidence type="ECO:0000259" key="1">
    <source>
        <dbReference type="Pfam" id="PF12728"/>
    </source>
</evidence>
<dbReference type="RefSeq" id="WP_118922021.1">
    <property type="nucleotide sequence ID" value="NZ_QXGH01000009.1"/>
</dbReference>
<dbReference type="InterPro" id="IPR010093">
    <property type="entry name" value="SinI_DNA-bd"/>
</dbReference>